<sequence>MRGAPRPSIGWCTSGSPRANCDWPERPTSATNVVWTTVSIVGCMQHARTLRRVVSGGSIGWEHVPAAHPDP</sequence>
<organism evidence="1 2">
    <name type="scientific">Citricoccus parietis</name>
    <dbReference type="NCBI Taxonomy" id="592307"/>
    <lineage>
        <taxon>Bacteria</taxon>
        <taxon>Bacillati</taxon>
        <taxon>Actinomycetota</taxon>
        <taxon>Actinomycetes</taxon>
        <taxon>Micrococcales</taxon>
        <taxon>Micrococcaceae</taxon>
        <taxon>Citricoccus</taxon>
    </lineage>
</organism>
<proteinExistence type="predicted"/>
<dbReference type="EMBL" id="JBHMFI010000002">
    <property type="protein sequence ID" value="MFB9074530.1"/>
    <property type="molecule type" value="Genomic_DNA"/>
</dbReference>
<reference evidence="1 2" key="1">
    <citation type="submission" date="2024-09" db="EMBL/GenBank/DDBJ databases">
        <authorList>
            <person name="Sun Q."/>
            <person name="Mori K."/>
        </authorList>
    </citation>
    <scope>NUCLEOTIDE SEQUENCE [LARGE SCALE GENOMIC DNA]</scope>
    <source>
        <strain evidence="1 2">CCM 7609</strain>
    </source>
</reference>
<protein>
    <submittedName>
        <fullName evidence="1">Uncharacterized protein</fullName>
    </submittedName>
</protein>
<evidence type="ECO:0000313" key="2">
    <source>
        <dbReference type="Proteomes" id="UP001589575"/>
    </source>
</evidence>
<accession>A0ABV5G6E9</accession>
<dbReference type="Proteomes" id="UP001589575">
    <property type="component" value="Unassembled WGS sequence"/>
</dbReference>
<evidence type="ECO:0000313" key="1">
    <source>
        <dbReference type="EMBL" id="MFB9074530.1"/>
    </source>
</evidence>
<keyword evidence="2" id="KW-1185">Reference proteome</keyword>
<name>A0ABV5G6E9_9MICC</name>
<gene>
    <name evidence="1" type="ORF">ACFFX0_26395</name>
</gene>
<comment type="caution">
    <text evidence="1">The sequence shown here is derived from an EMBL/GenBank/DDBJ whole genome shotgun (WGS) entry which is preliminary data.</text>
</comment>